<organism evidence="1">
    <name type="scientific">marine sediment metagenome</name>
    <dbReference type="NCBI Taxonomy" id="412755"/>
    <lineage>
        <taxon>unclassified sequences</taxon>
        <taxon>metagenomes</taxon>
        <taxon>ecological metagenomes</taxon>
    </lineage>
</organism>
<reference evidence="1" key="1">
    <citation type="journal article" date="2015" name="Nature">
        <title>Complex archaea that bridge the gap between prokaryotes and eukaryotes.</title>
        <authorList>
            <person name="Spang A."/>
            <person name="Saw J.H."/>
            <person name="Jorgensen S.L."/>
            <person name="Zaremba-Niedzwiedzka K."/>
            <person name="Martijn J."/>
            <person name="Lind A.E."/>
            <person name="van Eijk R."/>
            <person name="Schleper C."/>
            <person name="Guy L."/>
            <person name="Ettema T.J."/>
        </authorList>
    </citation>
    <scope>NUCLEOTIDE SEQUENCE</scope>
</reference>
<protein>
    <submittedName>
        <fullName evidence="1">Uncharacterized protein</fullName>
    </submittedName>
</protein>
<gene>
    <name evidence="1" type="ORF">LCGC14_1091080</name>
</gene>
<sequence>MEETIVVNMVVQAIVVIDKEEWPEDWDLVQEMGEQLSIDDATEYTVIKAIEVN</sequence>
<dbReference type="AlphaFoldDB" id="A0A0F9MCE5"/>
<evidence type="ECO:0000313" key="1">
    <source>
        <dbReference type="EMBL" id="KKN05065.1"/>
    </source>
</evidence>
<name>A0A0F9MCE5_9ZZZZ</name>
<comment type="caution">
    <text evidence="1">The sequence shown here is derived from an EMBL/GenBank/DDBJ whole genome shotgun (WGS) entry which is preliminary data.</text>
</comment>
<proteinExistence type="predicted"/>
<dbReference type="EMBL" id="LAZR01004847">
    <property type="protein sequence ID" value="KKN05065.1"/>
    <property type="molecule type" value="Genomic_DNA"/>
</dbReference>
<accession>A0A0F9MCE5</accession>